<feature type="region of interest" description="Disordered" evidence="1">
    <location>
        <begin position="1"/>
        <end position="70"/>
    </location>
</feature>
<evidence type="ECO:0000313" key="2">
    <source>
        <dbReference type="EMBL" id="RZF33906.1"/>
    </source>
</evidence>
<organism evidence="2 3">
    <name type="scientific">Laodelphax striatellus</name>
    <name type="common">Small brown planthopper</name>
    <name type="synonym">Delphax striatella</name>
    <dbReference type="NCBI Taxonomy" id="195883"/>
    <lineage>
        <taxon>Eukaryota</taxon>
        <taxon>Metazoa</taxon>
        <taxon>Ecdysozoa</taxon>
        <taxon>Arthropoda</taxon>
        <taxon>Hexapoda</taxon>
        <taxon>Insecta</taxon>
        <taxon>Pterygota</taxon>
        <taxon>Neoptera</taxon>
        <taxon>Paraneoptera</taxon>
        <taxon>Hemiptera</taxon>
        <taxon>Auchenorrhyncha</taxon>
        <taxon>Fulgoroidea</taxon>
        <taxon>Delphacidae</taxon>
        <taxon>Criomorphinae</taxon>
        <taxon>Laodelphax</taxon>
    </lineage>
</organism>
<name>A0A482WKX6_LAOST</name>
<dbReference type="AlphaFoldDB" id="A0A482WKX6"/>
<keyword evidence="3" id="KW-1185">Reference proteome</keyword>
<feature type="compositionally biased region" description="Polar residues" evidence="1">
    <location>
        <begin position="41"/>
        <end position="68"/>
    </location>
</feature>
<reference evidence="2 3" key="1">
    <citation type="journal article" date="2017" name="Gigascience">
        <title>Genome sequence of the small brown planthopper, Laodelphax striatellus.</title>
        <authorList>
            <person name="Zhu J."/>
            <person name="Jiang F."/>
            <person name="Wang X."/>
            <person name="Yang P."/>
            <person name="Bao Y."/>
            <person name="Zhao W."/>
            <person name="Wang W."/>
            <person name="Lu H."/>
            <person name="Wang Q."/>
            <person name="Cui N."/>
            <person name="Li J."/>
            <person name="Chen X."/>
            <person name="Luo L."/>
            <person name="Yu J."/>
            <person name="Kang L."/>
            <person name="Cui F."/>
        </authorList>
    </citation>
    <scope>NUCLEOTIDE SEQUENCE [LARGE SCALE GENOMIC DNA]</scope>
    <source>
        <strain evidence="2">Lst14</strain>
    </source>
</reference>
<dbReference type="Proteomes" id="UP000291343">
    <property type="component" value="Unassembled WGS sequence"/>
</dbReference>
<feature type="compositionally biased region" description="Low complexity" evidence="1">
    <location>
        <begin position="1"/>
        <end position="21"/>
    </location>
</feature>
<dbReference type="EMBL" id="QKKF02033182">
    <property type="protein sequence ID" value="RZF33906.1"/>
    <property type="molecule type" value="Genomic_DNA"/>
</dbReference>
<evidence type="ECO:0000313" key="3">
    <source>
        <dbReference type="Proteomes" id="UP000291343"/>
    </source>
</evidence>
<evidence type="ECO:0000256" key="1">
    <source>
        <dbReference type="SAM" id="MobiDB-lite"/>
    </source>
</evidence>
<proteinExistence type="predicted"/>
<protein>
    <submittedName>
        <fullName evidence="2">Uncharacterized protein</fullName>
    </submittedName>
</protein>
<dbReference type="InParanoid" id="A0A482WKX6"/>
<gene>
    <name evidence="2" type="ORF">LSTR_LSTR012248</name>
</gene>
<comment type="caution">
    <text evidence="2">The sequence shown here is derived from an EMBL/GenBank/DDBJ whole genome shotgun (WGS) entry which is preliminary data.</text>
</comment>
<sequence length="148" mass="16170">MAENDAVVDAAEAAPIAVAAPGQLDDERPLPSQKIPGQRAGTMSTTMGPQLQDSSTMTSTSISKNPGQRSRELCLPRWEGLLLPPECENQWDLETAVTLDKNLTIRAMRAARQQMEPALPLTREEFRIGCGKHHSCDRRWMAAAISSS</sequence>
<accession>A0A482WKX6</accession>